<dbReference type="PANTHER" id="PTHR11106">
    <property type="entry name" value="GANGLIOSIDE INDUCED DIFFERENTIATION ASSOCIATED PROTEIN 2-RELATED"/>
    <property type="match status" value="1"/>
</dbReference>
<feature type="domain" description="Macro" evidence="1">
    <location>
        <begin position="64"/>
        <end position="243"/>
    </location>
</feature>
<dbReference type="EnsemblMetazoa" id="Aqu2.1.36766_001">
    <property type="protein sequence ID" value="Aqu2.1.36766_001"/>
    <property type="gene ID" value="Aqu2.1.36766"/>
</dbReference>
<dbReference type="CDD" id="cd02908">
    <property type="entry name" value="Macro_OAADPr_deacetylase"/>
    <property type="match status" value="1"/>
</dbReference>
<proteinExistence type="predicted"/>
<evidence type="ECO:0000313" key="3">
    <source>
        <dbReference type="Proteomes" id="UP000007879"/>
    </source>
</evidence>
<gene>
    <name evidence="2" type="primary">100631525</name>
</gene>
<dbReference type="SUPFAM" id="SSF52949">
    <property type="entry name" value="Macro domain-like"/>
    <property type="match status" value="1"/>
</dbReference>
<dbReference type="InterPro" id="IPR043472">
    <property type="entry name" value="Macro_dom-like"/>
</dbReference>
<dbReference type="KEGG" id="aqu:100631525"/>
<protein>
    <recommendedName>
        <fullName evidence="1">Macro domain-containing protein</fullName>
    </recommendedName>
</protein>
<dbReference type="Proteomes" id="UP000007879">
    <property type="component" value="Unassembled WGS sequence"/>
</dbReference>
<dbReference type="PANTHER" id="PTHR11106:SF27">
    <property type="entry name" value="MACRO DOMAIN-CONTAINING PROTEIN"/>
    <property type="match status" value="1"/>
</dbReference>
<dbReference type="PROSITE" id="PS51154">
    <property type="entry name" value="MACRO"/>
    <property type="match status" value="1"/>
</dbReference>
<dbReference type="Pfam" id="PF01661">
    <property type="entry name" value="Macro"/>
    <property type="match status" value="1"/>
</dbReference>
<reference evidence="2" key="2">
    <citation type="submission" date="2017-05" db="UniProtKB">
        <authorList>
            <consortium name="EnsemblMetazoa"/>
        </authorList>
    </citation>
    <scope>IDENTIFICATION</scope>
</reference>
<dbReference type="GO" id="GO:0042278">
    <property type="term" value="P:purine nucleoside metabolic process"/>
    <property type="evidence" value="ECO:0007669"/>
    <property type="project" value="TreeGrafter"/>
</dbReference>
<dbReference type="GO" id="GO:0140293">
    <property type="term" value="F:ADP-ribosylglutamate hydrolase activity"/>
    <property type="evidence" value="ECO:0007669"/>
    <property type="project" value="TreeGrafter"/>
</dbReference>
<dbReference type="GO" id="GO:0006974">
    <property type="term" value="P:DNA damage response"/>
    <property type="evidence" value="ECO:0007669"/>
    <property type="project" value="TreeGrafter"/>
</dbReference>
<dbReference type="SMART" id="SM00506">
    <property type="entry name" value="A1pp"/>
    <property type="match status" value="1"/>
</dbReference>
<dbReference type="STRING" id="400682.A0A1X7V9S9"/>
<evidence type="ECO:0000313" key="2">
    <source>
        <dbReference type="EnsemblMetazoa" id="Aqu2.1.36766_001"/>
    </source>
</evidence>
<reference evidence="3" key="1">
    <citation type="journal article" date="2010" name="Nature">
        <title>The Amphimedon queenslandica genome and the evolution of animal complexity.</title>
        <authorList>
            <person name="Srivastava M."/>
            <person name="Simakov O."/>
            <person name="Chapman J."/>
            <person name="Fahey B."/>
            <person name="Gauthier M.E."/>
            <person name="Mitros T."/>
            <person name="Richards G.S."/>
            <person name="Conaco C."/>
            <person name="Dacre M."/>
            <person name="Hellsten U."/>
            <person name="Larroux C."/>
            <person name="Putnam N.H."/>
            <person name="Stanke M."/>
            <person name="Adamska M."/>
            <person name="Darling A."/>
            <person name="Degnan S.M."/>
            <person name="Oakley T.H."/>
            <person name="Plachetzki D.C."/>
            <person name="Zhai Y."/>
            <person name="Adamski M."/>
            <person name="Calcino A."/>
            <person name="Cummins S.F."/>
            <person name="Goodstein D.M."/>
            <person name="Harris C."/>
            <person name="Jackson D.J."/>
            <person name="Leys S.P."/>
            <person name="Shu S."/>
            <person name="Woodcroft B.J."/>
            <person name="Vervoort M."/>
            <person name="Kosik K.S."/>
            <person name="Manning G."/>
            <person name="Degnan B.M."/>
            <person name="Rokhsar D.S."/>
        </authorList>
    </citation>
    <scope>NUCLEOTIDE SEQUENCE [LARGE SCALE GENOMIC DNA]</scope>
</reference>
<accession>A0A1X7V9S9</accession>
<dbReference type="GO" id="GO:0140291">
    <property type="term" value="P:peptidyl-glutamate ADP-deribosylation"/>
    <property type="evidence" value="ECO:0007669"/>
    <property type="project" value="TreeGrafter"/>
</dbReference>
<keyword evidence="3" id="KW-1185">Reference proteome</keyword>
<name>A0A1X7V9S9_AMPQE</name>
<dbReference type="Gene3D" id="3.40.220.10">
    <property type="entry name" value="Leucine Aminopeptidase, subunit E, domain 1"/>
    <property type="match status" value="1"/>
</dbReference>
<dbReference type="InParanoid" id="A0A1X7V9S9"/>
<organism evidence="2">
    <name type="scientific">Amphimedon queenslandica</name>
    <name type="common">Sponge</name>
    <dbReference type="NCBI Taxonomy" id="400682"/>
    <lineage>
        <taxon>Eukaryota</taxon>
        <taxon>Metazoa</taxon>
        <taxon>Porifera</taxon>
        <taxon>Demospongiae</taxon>
        <taxon>Heteroscleromorpha</taxon>
        <taxon>Haplosclerida</taxon>
        <taxon>Niphatidae</taxon>
        <taxon>Amphimedon</taxon>
    </lineage>
</organism>
<dbReference type="GO" id="GO:0005654">
    <property type="term" value="C:nucleoplasm"/>
    <property type="evidence" value="ECO:0007669"/>
    <property type="project" value="TreeGrafter"/>
</dbReference>
<evidence type="ECO:0000259" key="1">
    <source>
        <dbReference type="PROSITE" id="PS51154"/>
    </source>
</evidence>
<sequence length="246" mass="27305">MASIVGSKVQSRISHCGQPIPSWTETAQEYEVVQHFPELGKRFETGHLCLTLKERFELLELAESVEVAATPTLHEKVSLLAGGNLAHVEVDAVVNASNHWLTTGKGVNGALHSGAGECLLEECIRIGRCEVGDAKLTSGYNLPARNVIHTVGPEGKDVDREEKLRNCYRSCLDLCLKNNFKSIAFPCISTGQYCYPSVEAANVACNTVRNWLIQNASEIERIIFVTRNTRDEEAYYTLMLKYFPTK</sequence>
<dbReference type="OrthoDB" id="6077599at2759"/>
<dbReference type="InterPro" id="IPR002589">
    <property type="entry name" value="Macro_dom"/>
</dbReference>
<dbReference type="AlphaFoldDB" id="A0A1X7V9S9"/>
<dbReference type="EnsemblMetazoa" id="XM_003385081.3">
    <property type="protein sequence ID" value="XP_003385129.1"/>
    <property type="gene ID" value="LOC100631525"/>
</dbReference>